<evidence type="ECO:0000313" key="2">
    <source>
        <dbReference type="Proteomes" id="UP000027138"/>
    </source>
</evidence>
<name>A0A067KT23_JATCU</name>
<dbReference type="Proteomes" id="UP000027138">
    <property type="component" value="Unassembled WGS sequence"/>
</dbReference>
<dbReference type="EMBL" id="KK914487">
    <property type="protein sequence ID" value="KDP35430.1"/>
    <property type="molecule type" value="Genomic_DNA"/>
</dbReference>
<evidence type="ECO:0000313" key="1">
    <source>
        <dbReference type="EMBL" id="KDP35430.1"/>
    </source>
</evidence>
<dbReference type="AlphaFoldDB" id="A0A067KT23"/>
<accession>A0A067KT23</accession>
<keyword evidence="2" id="KW-1185">Reference proteome</keyword>
<gene>
    <name evidence="1" type="ORF">JCGZ_10813</name>
</gene>
<protein>
    <submittedName>
        <fullName evidence="1">Uncharacterized protein</fullName>
    </submittedName>
</protein>
<sequence length="83" mass="9297">MVISRDRVQPSLEQIMQLPSPTLVNFHNPVNPYPPTPVITFGHFKERFKHINCQEIVSATSSSELSKIMDVVIRDPPEGGIIA</sequence>
<proteinExistence type="predicted"/>
<organism evidence="1 2">
    <name type="scientific">Jatropha curcas</name>
    <name type="common">Barbados nut</name>
    <dbReference type="NCBI Taxonomy" id="180498"/>
    <lineage>
        <taxon>Eukaryota</taxon>
        <taxon>Viridiplantae</taxon>
        <taxon>Streptophyta</taxon>
        <taxon>Embryophyta</taxon>
        <taxon>Tracheophyta</taxon>
        <taxon>Spermatophyta</taxon>
        <taxon>Magnoliopsida</taxon>
        <taxon>eudicotyledons</taxon>
        <taxon>Gunneridae</taxon>
        <taxon>Pentapetalae</taxon>
        <taxon>rosids</taxon>
        <taxon>fabids</taxon>
        <taxon>Malpighiales</taxon>
        <taxon>Euphorbiaceae</taxon>
        <taxon>Crotonoideae</taxon>
        <taxon>Jatropheae</taxon>
        <taxon>Jatropha</taxon>
    </lineage>
</organism>
<reference evidence="1 2" key="1">
    <citation type="journal article" date="2014" name="PLoS ONE">
        <title>Global Analysis of Gene Expression Profiles in Physic Nut (Jatropha curcas L.) Seedlings Exposed to Salt Stress.</title>
        <authorList>
            <person name="Zhang L."/>
            <person name="Zhang C."/>
            <person name="Wu P."/>
            <person name="Chen Y."/>
            <person name="Li M."/>
            <person name="Jiang H."/>
            <person name="Wu G."/>
        </authorList>
    </citation>
    <scope>NUCLEOTIDE SEQUENCE [LARGE SCALE GENOMIC DNA]</scope>
    <source>
        <strain evidence="2">cv. GZQX0401</strain>
        <tissue evidence="1">Young leaves</tissue>
    </source>
</reference>